<dbReference type="KEGG" id="ccas:EIB73_07340"/>
<organism evidence="2 3">
    <name type="scientific">Kaistella carnis</name>
    <dbReference type="NCBI Taxonomy" id="1241979"/>
    <lineage>
        <taxon>Bacteria</taxon>
        <taxon>Pseudomonadati</taxon>
        <taxon>Bacteroidota</taxon>
        <taxon>Flavobacteriia</taxon>
        <taxon>Flavobacteriales</taxon>
        <taxon>Weeksellaceae</taxon>
        <taxon>Chryseobacterium group</taxon>
        <taxon>Kaistella</taxon>
    </lineage>
</organism>
<dbReference type="EMBL" id="CP034159">
    <property type="protein sequence ID" value="AZI32997.1"/>
    <property type="molecule type" value="Genomic_DNA"/>
</dbReference>
<proteinExistence type="predicted"/>
<dbReference type="Proteomes" id="UP000270185">
    <property type="component" value="Chromosome"/>
</dbReference>
<dbReference type="OrthoDB" id="572639at2"/>
<evidence type="ECO:0000313" key="2">
    <source>
        <dbReference type="EMBL" id="AZI32997.1"/>
    </source>
</evidence>
<gene>
    <name evidence="2" type="ORF">EIB73_07340</name>
</gene>
<feature type="domain" description="YspA cpYpsA-related SLOG" evidence="1">
    <location>
        <begin position="2"/>
        <end position="68"/>
    </location>
</feature>
<protein>
    <submittedName>
        <fullName evidence="2">DUF2493 domain-containing protein</fullName>
    </submittedName>
</protein>
<dbReference type="Gene3D" id="3.40.50.450">
    <property type="match status" value="1"/>
</dbReference>
<evidence type="ECO:0000259" key="1">
    <source>
        <dbReference type="Pfam" id="PF10686"/>
    </source>
</evidence>
<dbReference type="SUPFAM" id="SSF102405">
    <property type="entry name" value="MCP/YpsA-like"/>
    <property type="match status" value="1"/>
</dbReference>
<dbReference type="InterPro" id="IPR019627">
    <property type="entry name" value="YAcAr"/>
</dbReference>
<sequence length="117" mass="13090">MKIGIVGGRGFNDYESLKKELSKFTEENSISLNYIVSGGAKGADTLAEKFATEMDVEMIVFKPDFEKFGRGAALARNTQIIQKSDVVFAFWDGKSKGTHDSIKKAEKLNKRLLIFNY</sequence>
<name>A0A3G8XMM5_9FLAO</name>
<evidence type="ECO:0000313" key="3">
    <source>
        <dbReference type="Proteomes" id="UP000270185"/>
    </source>
</evidence>
<accession>A0A3G8XMM5</accession>
<dbReference type="AlphaFoldDB" id="A0A3G8XMM5"/>
<dbReference type="Pfam" id="PF10686">
    <property type="entry name" value="YAcAr"/>
    <property type="match status" value="1"/>
</dbReference>
<keyword evidence="3" id="KW-1185">Reference proteome</keyword>
<reference evidence="3" key="1">
    <citation type="submission" date="2018-11" db="EMBL/GenBank/DDBJ databases">
        <title>Proposal to divide the Flavobacteriaceae and reorganize its genera based on Amino Acid Identity values calculated from whole genome sequences.</title>
        <authorList>
            <person name="Nicholson A.C."/>
            <person name="Gulvik C.A."/>
            <person name="Whitney A.M."/>
            <person name="Humrighouse B.W."/>
            <person name="Bell M."/>
            <person name="Holmes B."/>
            <person name="Steigerwalt A.G."/>
            <person name="Villarma A."/>
            <person name="Sheth M."/>
            <person name="Batra D."/>
            <person name="Pryor J."/>
            <person name="Bernardet J.-F."/>
            <person name="Hugo C."/>
            <person name="Kampfer P."/>
            <person name="Newman J.D."/>
            <person name="McQuiston J.R."/>
        </authorList>
    </citation>
    <scope>NUCLEOTIDE SEQUENCE [LARGE SCALE GENOMIC DNA]</scope>
    <source>
        <strain evidence="3">G0081</strain>
    </source>
</reference>
<dbReference type="RefSeq" id="WP_125024001.1">
    <property type="nucleotide sequence ID" value="NZ_CP034159.1"/>
</dbReference>